<keyword evidence="6" id="KW-0472">Membrane</keyword>
<dbReference type="InterPro" id="IPR007554">
    <property type="entry name" value="Glycerophosphate_synth"/>
</dbReference>
<evidence type="ECO:0000256" key="4">
    <source>
        <dbReference type="ARBA" id="ARBA00022679"/>
    </source>
</evidence>
<evidence type="ECO:0000256" key="6">
    <source>
        <dbReference type="ARBA" id="ARBA00023136"/>
    </source>
</evidence>
<evidence type="ECO:0000313" key="8">
    <source>
        <dbReference type="Proteomes" id="UP000460318"/>
    </source>
</evidence>
<dbReference type="PANTHER" id="PTHR37316">
    <property type="entry name" value="TEICHOIC ACID GLYCEROL-PHOSPHATE PRIMASE"/>
    <property type="match status" value="1"/>
</dbReference>
<dbReference type="PANTHER" id="PTHR37316:SF3">
    <property type="entry name" value="TEICHOIC ACID GLYCEROL-PHOSPHATE TRANSFERASE"/>
    <property type="match status" value="1"/>
</dbReference>
<dbReference type="InterPro" id="IPR051612">
    <property type="entry name" value="Teichoic_Acid_Biosynth"/>
</dbReference>
<dbReference type="Gene3D" id="3.40.50.12580">
    <property type="match status" value="1"/>
</dbReference>
<organism evidence="7 8">
    <name type="scientific">Paenibacillus dendrobii</name>
    <dbReference type="NCBI Taxonomy" id="2691084"/>
    <lineage>
        <taxon>Bacteria</taxon>
        <taxon>Bacillati</taxon>
        <taxon>Bacillota</taxon>
        <taxon>Bacilli</taxon>
        <taxon>Bacillales</taxon>
        <taxon>Paenibacillaceae</taxon>
        <taxon>Paenibacillus</taxon>
    </lineage>
</organism>
<dbReference type="Gene3D" id="3.40.50.11820">
    <property type="match status" value="1"/>
</dbReference>
<evidence type="ECO:0000256" key="3">
    <source>
        <dbReference type="ARBA" id="ARBA00022475"/>
    </source>
</evidence>
<proteinExistence type="inferred from homology"/>
<name>A0A7X3IMC6_9BACL</name>
<comment type="caution">
    <text evidence="7">The sequence shown here is derived from an EMBL/GenBank/DDBJ whole genome shotgun (WGS) entry which is preliminary data.</text>
</comment>
<dbReference type="SUPFAM" id="SSF53756">
    <property type="entry name" value="UDP-Glycosyltransferase/glycogen phosphorylase"/>
    <property type="match status" value="1"/>
</dbReference>
<evidence type="ECO:0000313" key="7">
    <source>
        <dbReference type="EMBL" id="MWV46617.1"/>
    </source>
</evidence>
<dbReference type="Gene3D" id="1.25.40.10">
    <property type="entry name" value="Tetratricopeptide repeat domain"/>
    <property type="match status" value="1"/>
</dbReference>
<evidence type="ECO:0000256" key="2">
    <source>
        <dbReference type="ARBA" id="ARBA00010488"/>
    </source>
</evidence>
<accession>A0A7X3IMC6</accession>
<dbReference type="GO" id="GO:0019350">
    <property type="term" value="P:teichoic acid biosynthetic process"/>
    <property type="evidence" value="ECO:0007669"/>
    <property type="project" value="UniProtKB-KW"/>
</dbReference>
<dbReference type="GO" id="GO:0005886">
    <property type="term" value="C:plasma membrane"/>
    <property type="evidence" value="ECO:0007669"/>
    <property type="project" value="UniProtKB-SubCell"/>
</dbReference>
<keyword evidence="5" id="KW-0777">Teichoic acid biosynthesis</keyword>
<dbReference type="InterPro" id="IPR043148">
    <property type="entry name" value="TagF_C"/>
</dbReference>
<dbReference type="Proteomes" id="UP000460318">
    <property type="component" value="Unassembled WGS sequence"/>
</dbReference>
<dbReference type="SUPFAM" id="SSF48452">
    <property type="entry name" value="TPR-like"/>
    <property type="match status" value="1"/>
</dbReference>
<dbReference type="AlphaFoldDB" id="A0A7X3IMC6"/>
<evidence type="ECO:0000256" key="1">
    <source>
        <dbReference type="ARBA" id="ARBA00004202"/>
    </source>
</evidence>
<evidence type="ECO:0008006" key="9">
    <source>
        <dbReference type="Google" id="ProtNLM"/>
    </source>
</evidence>
<dbReference type="GO" id="GO:0047355">
    <property type="term" value="F:CDP-glycerol glycerophosphotransferase activity"/>
    <property type="evidence" value="ECO:0007669"/>
    <property type="project" value="InterPro"/>
</dbReference>
<dbReference type="RefSeq" id="WP_160500184.1">
    <property type="nucleotide sequence ID" value="NZ_WUBI01000004.1"/>
</dbReference>
<dbReference type="EMBL" id="WUBI01000004">
    <property type="protein sequence ID" value="MWV46617.1"/>
    <property type="molecule type" value="Genomic_DNA"/>
</dbReference>
<gene>
    <name evidence="7" type="ORF">GRF59_23700</name>
</gene>
<dbReference type="InterPro" id="IPR043149">
    <property type="entry name" value="TagF_N"/>
</dbReference>
<comment type="similarity">
    <text evidence="2">Belongs to the CDP-glycerol glycerophosphotransferase family.</text>
</comment>
<keyword evidence="3" id="KW-1003">Cell membrane</keyword>
<evidence type="ECO:0000256" key="5">
    <source>
        <dbReference type="ARBA" id="ARBA00022944"/>
    </source>
</evidence>
<dbReference type="Pfam" id="PF04464">
    <property type="entry name" value="Glyphos_transf"/>
    <property type="match status" value="1"/>
</dbReference>
<reference evidence="7 8" key="1">
    <citation type="submission" date="2019-12" db="EMBL/GenBank/DDBJ databases">
        <title>Paenibacillus sp. nov., an endophytic bacterium isolated from the stem of Dendrobium.</title>
        <authorList>
            <person name="Zhao R."/>
        </authorList>
    </citation>
    <scope>NUCLEOTIDE SEQUENCE [LARGE SCALE GENOMIC DNA]</scope>
    <source>
        <strain evidence="7 8">HJL G12</strain>
    </source>
</reference>
<sequence length="499" mass="58359">MTTTEKVKITLFHLSSSGSNNYYLYHAASDELRNKYEIELLTEEQLRYNRHIDQSDVYITTHGEYSSNYEKVNIDLWHGFPLKGMAKMDKQETTPDDHIHHHWSKVDMIMSYSTLYNSAMNACNGSNISQYRITGLPRNDALLAEGAKIRLNELYSHLNTQTDTVIFFMPTFRKSIMTPDKKEGNKILENIFGLPSFDKGSLSAFLEEHHLFLVLKLHPFEESYFSNELNGMKSERIVVLNDKMLGEHKLDLYDVLGAADMLITDYSSVYIDYLLLNRPILFLPVDLEEYKNNRGLLFEPYEFWAPGPKAYSQNQLQQMISRLLLEPSWYEQERNTIKNICHQYQDNKASERIWQLIDNYIEEHKNVILDRRRTQLEHKELQKQVKHTIQGMIESEQLAQANQAIEQYLETNLADPDIFAMNGMLHLMNGNPQEAIQSFQKGHLHFPWDEDLVYNLGYAHEINGETETAHQYYQLALSMTDKPELRSLIVDRLKHLSMN</sequence>
<protein>
    <recommendedName>
        <fullName evidence="9">Tetratricopeptide repeat protein</fullName>
    </recommendedName>
</protein>
<dbReference type="InterPro" id="IPR011990">
    <property type="entry name" value="TPR-like_helical_dom_sf"/>
</dbReference>
<keyword evidence="8" id="KW-1185">Reference proteome</keyword>
<comment type="subcellular location">
    <subcellularLocation>
        <location evidence="1">Cell membrane</location>
        <topology evidence="1">Peripheral membrane protein</topology>
    </subcellularLocation>
</comment>
<keyword evidence="4" id="KW-0808">Transferase</keyword>